<dbReference type="Proteomes" id="UP000003824">
    <property type="component" value="Unassembled WGS sequence"/>
</dbReference>
<accession>D6A7F3</accession>
<name>D6A7F3_STRV1</name>
<sequence length="67" mass="7018">MIRSAPATTAVRSGHRPAESERIVAAERVAPGPAHVFPPSVTAPESVVNGPAGGFRTRSSRLRLACR</sequence>
<dbReference type="AlphaFoldDB" id="D6A7F3"/>
<evidence type="ECO:0000313" key="2">
    <source>
        <dbReference type="EMBL" id="EFE66066.2"/>
    </source>
</evidence>
<evidence type="ECO:0000313" key="3">
    <source>
        <dbReference type="Proteomes" id="UP000003824"/>
    </source>
</evidence>
<protein>
    <submittedName>
        <fullName evidence="2">Predicted protein</fullName>
    </submittedName>
</protein>
<organism evidence="2 3">
    <name type="scientific">Streptomyces viridosporus (strain ATCC 14672 / DSM 40746 / JCM 4963 / KCTC 9882 / NRRL B-12104 / FH 1290)</name>
    <name type="common">Streptomyces ghanaensis</name>
    <dbReference type="NCBI Taxonomy" id="566461"/>
    <lineage>
        <taxon>Bacteria</taxon>
        <taxon>Bacillati</taxon>
        <taxon>Actinomycetota</taxon>
        <taxon>Actinomycetes</taxon>
        <taxon>Kitasatosporales</taxon>
        <taxon>Streptomycetaceae</taxon>
        <taxon>Streptomyces</taxon>
    </lineage>
</organism>
<evidence type="ECO:0000256" key="1">
    <source>
        <dbReference type="SAM" id="MobiDB-lite"/>
    </source>
</evidence>
<proteinExistence type="predicted"/>
<reference evidence="3" key="1">
    <citation type="submission" date="2008-12" db="EMBL/GenBank/DDBJ databases">
        <title>Annotation of Streptomyces ghanaensis ATCC 14672.</title>
        <authorList>
            <consortium name="The Broad Institute Genome Sequencing Platform"/>
            <consortium name="Broad Institute Microbial Sequencing Center"/>
            <person name="Fischbach M."/>
            <person name="Ward D."/>
            <person name="Young S."/>
            <person name="Kodira C.D."/>
            <person name="Zeng Q."/>
            <person name="Koehrsen M."/>
            <person name="Godfrey P."/>
            <person name="Alvarado L."/>
            <person name="Berlin A.M."/>
            <person name="Borenstein D."/>
            <person name="Chen Z."/>
            <person name="Engels R."/>
            <person name="Freedman E."/>
            <person name="Gellesch M."/>
            <person name="Goldberg J."/>
            <person name="Griggs A."/>
            <person name="Gujja S."/>
            <person name="Heiman D.I."/>
            <person name="Hepburn T.A."/>
            <person name="Howarth C."/>
            <person name="Jen D."/>
            <person name="Larson L."/>
            <person name="Lewis B."/>
            <person name="Mehta T."/>
            <person name="Park D."/>
            <person name="Pearson M."/>
            <person name="Roberts A."/>
            <person name="Saif S."/>
            <person name="Shea T.D."/>
            <person name="Shenoy N."/>
            <person name="Sisk P."/>
            <person name="Stolte C."/>
            <person name="Sykes S.N."/>
            <person name="Walk T."/>
            <person name="White J."/>
            <person name="Yandava C."/>
            <person name="Straight P."/>
            <person name="Clardy J."/>
            <person name="Hung D."/>
            <person name="Kolter R."/>
            <person name="Mekalanos J."/>
            <person name="Walker S."/>
            <person name="Walsh C.T."/>
            <person name="Wieland B.L.C."/>
            <person name="Ilzarbe M."/>
            <person name="Galagan J."/>
            <person name="Nusbaum C."/>
            <person name="Birren B."/>
        </authorList>
    </citation>
    <scope>NUCLEOTIDE SEQUENCE [LARGE SCALE GENOMIC DNA]</scope>
    <source>
        <strain evidence="3">ATCC 14672 / DSM 40746 / JCM 4963 / KCTC 9882 / NRRL B-12104 / FH 1290</strain>
    </source>
</reference>
<feature type="compositionally biased region" description="Polar residues" evidence="1">
    <location>
        <begin position="1"/>
        <end position="11"/>
    </location>
</feature>
<dbReference type="EMBL" id="DS999641">
    <property type="protein sequence ID" value="EFE66066.2"/>
    <property type="molecule type" value="Genomic_DNA"/>
</dbReference>
<gene>
    <name evidence="2" type="ORF">SSFG_01319</name>
</gene>
<feature type="region of interest" description="Disordered" evidence="1">
    <location>
        <begin position="1"/>
        <end position="20"/>
    </location>
</feature>